<dbReference type="AlphaFoldDB" id="A0A5R9BAL5"/>
<protein>
    <recommendedName>
        <fullName evidence="5">Core-binding (CB) domain-containing protein</fullName>
    </recommendedName>
</protein>
<dbReference type="EMBL" id="VAVZ01000039">
    <property type="protein sequence ID" value="TLP93885.1"/>
    <property type="molecule type" value="Genomic_DNA"/>
</dbReference>
<keyword evidence="3" id="KW-0233">DNA recombination</keyword>
<evidence type="ECO:0000313" key="7">
    <source>
        <dbReference type="Proteomes" id="UP000310458"/>
    </source>
</evidence>
<comment type="caution">
    <text evidence="6">The sequence shown here is derived from an EMBL/GenBank/DDBJ whole genome shotgun (WGS) entry which is preliminary data.</text>
</comment>
<dbReference type="InterPro" id="IPR044068">
    <property type="entry name" value="CB"/>
</dbReference>
<evidence type="ECO:0000256" key="3">
    <source>
        <dbReference type="ARBA" id="ARBA00023172"/>
    </source>
</evidence>
<dbReference type="GO" id="GO:0003677">
    <property type="term" value="F:DNA binding"/>
    <property type="evidence" value="ECO:0007669"/>
    <property type="project" value="UniProtKB-UniRule"/>
</dbReference>
<organism evidence="6 7">
    <name type="scientific">Nesterenkonia salmonea</name>
    <dbReference type="NCBI Taxonomy" id="1804987"/>
    <lineage>
        <taxon>Bacteria</taxon>
        <taxon>Bacillati</taxon>
        <taxon>Actinomycetota</taxon>
        <taxon>Actinomycetes</taxon>
        <taxon>Micrococcales</taxon>
        <taxon>Micrococcaceae</taxon>
        <taxon>Nesterenkonia</taxon>
    </lineage>
</organism>
<dbReference type="PANTHER" id="PTHR30349:SF41">
    <property type="entry name" value="INTEGRASE_RECOMBINASE PROTEIN MJ0367-RELATED"/>
    <property type="match status" value="1"/>
</dbReference>
<evidence type="ECO:0000313" key="6">
    <source>
        <dbReference type="EMBL" id="TLP93885.1"/>
    </source>
</evidence>
<accession>A0A5R9BAL5</accession>
<proteinExistence type="inferred from homology"/>
<name>A0A5R9BAL5_9MICC</name>
<gene>
    <name evidence="6" type="ORF">FEF26_12695</name>
</gene>
<evidence type="ECO:0000256" key="2">
    <source>
        <dbReference type="ARBA" id="ARBA00023125"/>
    </source>
</evidence>
<dbReference type="PANTHER" id="PTHR30349">
    <property type="entry name" value="PHAGE INTEGRASE-RELATED"/>
    <property type="match status" value="1"/>
</dbReference>
<evidence type="ECO:0000256" key="1">
    <source>
        <dbReference type="ARBA" id="ARBA00008857"/>
    </source>
</evidence>
<dbReference type="PROSITE" id="PS51900">
    <property type="entry name" value="CB"/>
    <property type="match status" value="1"/>
</dbReference>
<dbReference type="InterPro" id="IPR010998">
    <property type="entry name" value="Integrase_recombinase_N"/>
</dbReference>
<dbReference type="GO" id="GO:0006310">
    <property type="term" value="P:DNA recombination"/>
    <property type="evidence" value="ECO:0007669"/>
    <property type="project" value="UniProtKB-KW"/>
</dbReference>
<keyword evidence="7" id="KW-1185">Reference proteome</keyword>
<dbReference type="InterPro" id="IPR011010">
    <property type="entry name" value="DNA_brk_join_enz"/>
</dbReference>
<evidence type="ECO:0000256" key="4">
    <source>
        <dbReference type="PROSITE-ProRule" id="PRU01248"/>
    </source>
</evidence>
<dbReference type="Gene3D" id="1.10.443.10">
    <property type="entry name" value="Intergrase catalytic core"/>
    <property type="match status" value="1"/>
</dbReference>
<dbReference type="Gene3D" id="1.10.150.130">
    <property type="match status" value="1"/>
</dbReference>
<feature type="domain" description="Core-binding (CB)" evidence="5">
    <location>
        <begin position="62"/>
        <end position="148"/>
    </location>
</feature>
<dbReference type="RefSeq" id="WP_138253911.1">
    <property type="nucleotide sequence ID" value="NZ_VAVZ01000039.1"/>
</dbReference>
<comment type="similarity">
    <text evidence="1">Belongs to the 'phage' integrase family.</text>
</comment>
<dbReference type="InterPro" id="IPR050090">
    <property type="entry name" value="Tyrosine_recombinase_XerCD"/>
</dbReference>
<keyword evidence="2 4" id="KW-0238">DNA-binding</keyword>
<evidence type="ECO:0000259" key="5">
    <source>
        <dbReference type="PROSITE" id="PS51900"/>
    </source>
</evidence>
<dbReference type="SUPFAM" id="SSF56349">
    <property type="entry name" value="DNA breaking-rejoining enzymes"/>
    <property type="match status" value="1"/>
</dbReference>
<dbReference type="SUPFAM" id="SSF47823">
    <property type="entry name" value="lambda integrase-like, N-terminal domain"/>
    <property type="match status" value="1"/>
</dbReference>
<dbReference type="InterPro" id="IPR004107">
    <property type="entry name" value="Integrase_SAM-like_N"/>
</dbReference>
<dbReference type="GO" id="GO:0015074">
    <property type="term" value="P:DNA integration"/>
    <property type="evidence" value="ECO:0007669"/>
    <property type="project" value="InterPro"/>
</dbReference>
<dbReference type="Pfam" id="PF02899">
    <property type="entry name" value="Phage_int_SAM_1"/>
    <property type="match status" value="1"/>
</dbReference>
<sequence>MTVDTSESPPNLARVLEVRPEVIGTMAEPPGWLDEALRSVPEWRRRDFPFYIPVTADGLICRPVVEWARAFRSRHTASSYASDVAAFFCFLGPGVDWLMLDREGINSYIEWRLYATPVRRHGGVQLGVDPRTMARNLTALRGLYDVAVGMKLVAGNPVPPGVINATRGQLRSDANWLTRRAYQRWRYEGLLGLGAEREDLLVMRERNAAFADLLYHTGMRRAEGAGLLTLEIPSAKFTPHLVRGRVPASLAKGSPQRGRIFYLDRRVLQTLETYISGAREVEVAFGKASGIYEHDPDPLIIKRMERLGGIVSRVLVERPAKGESGWRSLDKLTRAERTRSYALDAHGARNPLALWLAHGGLPLSDQAWNGIFRAASRRTAKDPGFIPENGLLIEDDTRINVHPHMLRHSFALYVFALGARMELGGGFTRRTFNRLVREQNIWLRVQNLLGHASLETTRTHYLAPVLALEWEWFLTAANDAPMVIDEALSALSAGDDRVIDAAGVDVAHGDY</sequence>
<dbReference type="Proteomes" id="UP000310458">
    <property type="component" value="Unassembled WGS sequence"/>
</dbReference>
<reference evidence="6 7" key="1">
    <citation type="submission" date="2019-05" db="EMBL/GenBank/DDBJ databases">
        <title>Nesterenkonia sp. GY074 isolated from the Southern Atlantic Ocean.</title>
        <authorList>
            <person name="Zhang G."/>
        </authorList>
    </citation>
    <scope>NUCLEOTIDE SEQUENCE [LARGE SCALE GENOMIC DNA]</scope>
    <source>
        <strain evidence="6 7">GY074</strain>
    </source>
</reference>
<dbReference type="InterPro" id="IPR013762">
    <property type="entry name" value="Integrase-like_cat_sf"/>
</dbReference>
<dbReference type="OrthoDB" id="4020134at2"/>